<evidence type="ECO:0000313" key="2">
    <source>
        <dbReference type="EMBL" id="KAF6104243.1"/>
    </source>
</evidence>
<reference evidence="2 3" key="1">
    <citation type="journal article" date="2020" name="Nature">
        <title>Six reference-quality genomes reveal evolution of bat adaptations.</title>
        <authorList>
            <person name="Jebb D."/>
            <person name="Huang Z."/>
            <person name="Pippel M."/>
            <person name="Hughes G.M."/>
            <person name="Lavrichenko K."/>
            <person name="Devanna P."/>
            <person name="Winkler S."/>
            <person name="Jermiin L.S."/>
            <person name="Skirmuntt E.C."/>
            <person name="Katzourakis A."/>
            <person name="Burkitt-Gray L."/>
            <person name="Ray D.A."/>
            <person name="Sullivan K.A.M."/>
            <person name="Roscito J.G."/>
            <person name="Kirilenko B.M."/>
            <person name="Davalos L.M."/>
            <person name="Corthals A.P."/>
            <person name="Power M.L."/>
            <person name="Jones G."/>
            <person name="Ransome R.D."/>
            <person name="Dechmann D.K.N."/>
            <person name="Locatelli A.G."/>
            <person name="Puechmaille S.J."/>
            <person name="Fedrigo O."/>
            <person name="Jarvis E.D."/>
            <person name="Hiller M."/>
            <person name="Vernes S.C."/>
            <person name="Myers E.W."/>
            <person name="Teeling E.C."/>
        </authorList>
    </citation>
    <scope>NUCLEOTIDE SEQUENCE [LARGE SCALE GENOMIC DNA]</scope>
    <source>
        <strain evidence="2">Bat1K_MPI-CBG_1</strain>
    </source>
</reference>
<gene>
    <name evidence="2" type="ORF">HJG60_011243</name>
</gene>
<dbReference type="InterPro" id="IPR050462">
    <property type="entry name" value="Retroviral_Gag-Pol_poly"/>
</dbReference>
<dbReference type="InterPro" id="IPR003036">
    <property type="entry name" value="Gag_P30"/>
</dbReference>
<dbReference type="Pfam" id="PF02093">
    <property type="entry name" value="Gag_p30"/>
    <property type="match status" value="1"/>
</dbReference>
<protein>
    <recommendedName>
        <fullName evidence="1">Core shell protein Gag P30 domain-containing protein</fullName>
    </recommendedName>
</protein>
<dbReference type="InterPro" id="IPR008919">
    <property type="entry name" value="Retrov_capsid_N"/>
</dbReference>
<name>A0A834A3Q9_9CHIR</name>
<evidence type="ECO:0000259" key="1">
    <source>
        <dbReference type="Pfam" id="PF02093"/>
    </source>
</evidence>
<dbReference type="Proteomes" id="UP000664940">
    <property type="component" value="Unassembled WGS sequence"/>
</dbReference>
<evidence type="ECO:0000313" key="3">
    <source>
        <dbReference type="Proteomes" id="UP000664940"/>
    </source>
</evidence>
<dbReference type="EMBL" id="JABVXQ010000006">
    <property type="protein sequence ID" value="KAF6104243.1"/>
    <property type="molecule type" value="Genomic_DNA"/>
</dbReference>
<dbReference type="SUPFAM" id="SSF47943">
    <property type="entry name" value="Retrovirus capsid protein, N-terminal core domain"/>
    <property type="match status" value="1"/>
</dbReference>
<organism evidence="2 3">
    <name type="scientific">Phyllostomus discolor</name>
    <name type="common">pale spear-nosed bat</name>
    <dbReference type="NCBI Taxonomy" id="89673"/>
    <lineage>
        <taxon>Eukaryota</taxon>
        <taxon>Metazoa</taxon>
        <taxon>Chordata</taxon>
        <taxon>Craniata</taxon>
        <taxon>Vertebrata</taxon>
        <taxon>Euteleostomi</taxon>
        <taxon>Mammalia</taxon>
        <taxon>Eutheria</taxon>
        <taxon>Laurasiatheria</taxon>
        <taxon>Chiroptera</taxon>
        <taxon>Yangochiroptera</taxon>
        <taxon>Phyllostomidae</taxon>
        <taxon>Phyllostominae</taxon>
        <taxon>Phyllostomus</taxon>
    </lineage>
</organism>
<accession>A0A834A3Q9</accession>
<comment type="caution">
    <text evidence="2">The sequence shown here is derived from an EMBL/GenBank/DDBJ whole genome shotgun (WGS) entry which is preliminary data.</text>
</comment>
<sequence>MADLIASIFATHHPNWADIQALLNILLTADERRLVLSRAHLEAQRLRDEHTEGILKPVEAIPRVDPEWDPNSRDGLTSLRHYRKCILEGLRKGVPKQRSLNMIQTLQQKPDEDPSEFLERTSQAYRQYTDVDPEAPENVRMVNMPFIGQSAPHIRNKLQRVGRVLGMRSSQLVDIAFHVYNAREAGKAKRATVFLELAQGSRKKWGPRTEKGNSWGACHWARGKWGPTEKKGAQGHHQCAYCKEEGLWEE</sequence>
<proteinExistence type="predicted"/>
<dbReference type="AlphaFoldDB" id="A0A834A3Q9"/>
<dbReference type="PANTHER" id="PTHR33166">
    <property type="entry name" value="GAG_P30 DOMAIN-CONTAINING PROTEIN"/>
    <property type="match status" value="1"/>
</dbReference>
<dbReference type="GO" id="GO:0019068">
    <property type="term" value="P:virion assembly"/>
    <property type="evidence" value="ECO:0007669"/>
    <property type="project" value="InterPro"/>
</dbReference>
<feature type="domain" description="Core shell protein Gag P30" evidence="1">
    <location>
        <begin position="2"/>
        <end position="181"/>
    </location>
</feature>
<dbReference type="Gene3D" id="1.10.375.10">
    <property type="entry name" value="Human Immunodeficiency Virus Type 1 Capsid Protein"/>
    <property type="match status" value="1"/>
</dbReference>